<evidence type="ECO:0000313" key="2">
    <source>
        <dbReference type="EMBL" id="KHJ32561.1"/>
    </source>
</evidence>
<reference evidence="2 3" key="1">
    <citation type="journal article" date="2014" name="BMC Genomics">
        <title>Adaptive genomic structural variation in the grape powdery mildew pathogen, Erysiphe necator.</title>
        <authorList>
            <person name="Jones L."/>
            <person name="Riaz S."/>
            <person name="Morales-Cruz A."/>
            <person name="Amrine K.C."/>
            <person name="McGuire B."/>
            <person name="Gubler W.D."/>
            <person name="Walker M.A."/>
            <person name="Cantu D."/>
        </authorList>
    </citation>
    <scope>NUCLEOTIDE SEQUENCE [LARGE SCALE GENOMIC DNA]</scope>
    <source>
        <strain evidence="3">c</strain>
    </source>
</reference>
<evidence type="ECO:0000259" key="1">
    <source>
        <dbReference type="Pfam" id="PF14529"/>
    </source>
</evidence>
<evidence type="ECO:0000313" key="3">
    <source>
        <dbReference type="Proteomes" id="UP000030854"/>
    </source>
</evidence>
<feature type="domain" description="Endonuclease/exonuclease/phosphatase" evidence="1">
    <location>
        <begin position="25"/>
        <end position="146"/>
    </location>
</feature>
<dbReference type="SUPFAM" id="SSF56219">
    <property type="entry name" value="DNase I-like"/>
    <property type="match status" value="1"/>
</dbReference>
<sequence length="166" mass="18912">MEQIFEESEGDITSISLETEKGKVYITNLYNPPPLSHRSKELKTLKYLPEILSKEGHHILVGDFNLHHPRWGGQRVVSHHTLAEDLIEILAHKDMELVLPEGTITWSNRGSQSTLDLIFIFKELEDSVTRCELAKELEASSDHIPITTQLTIKPNCNGWLAEVFKD</sequence>
<dbReference type="Pfam" id="PF14529">
    <property type="entry name" value="Exo_endo_phos_2"/>
    <property type="match status" value="1"/>
</dbReference>
<dbReference type="InterPro" id="IPR036691">
    <property type="entry name" value="Endo/exonu/phosph_ase_sf"/>
</dbReference>
<name>A0A0B1P6I1_UNCNE</name>
<dbReference type="HOGENOM" id="CLU_1603972_0_0_1"/>
<dbReference type="InterPro" id="IPR005135">
    <property type="entry name" value="Endo/exonuclease/phosphatase"/>
</dbReference>
<dbReference type="AlphaFoldDB" id="A0A0B1P6I1"/>
<dbReference type="Gene3D" id="3.60.10.10">
    <property type="entry name" value="Endonuclease/exonuclease/phosphatase"/>
    <property type="match status" value="1"/>
</dbReference>
<proteinExistence type="predicted"/>
<dbReference type="GO" id="GO:0003824">
    <property type="term" value="F:catalytic activity"/>
    <property type="evidence" value="ECO:0007669"/>
    <property type="project" value="InterPro"/>
</dbReference>
<comment type="caution">
    <text evidence="2">The sequence shown here is derived from an EMBL/GenBank/DDBJ whole genome shotgun (WGS) entry which is preliminary data.</text>
</comment>
<dbReference type="EMBL" id="JNVN01001993">
    <property type="protein sequence ID" value="KHJ32561.1"/>
    <property type="molecule type" value="Genomic_DNA"/>
</dbReference>
<keyword evidence="3" id="KW-1185">Reference proteome</keyword>
<gene>
    <name evidence="2" type="ORF">EV44_g4324</name>
</gene>
<accession>A0A0B1P6I1</accession>
<dbReference type="STRING" id="52586.A0A0B1P6I1"/>
<organism evidence="2 3">
    <name type="scientific">Uncinula necator</name>
    <name type="common">Grape powdery mildew</name>
    <dbReference type="NCBI Taxonomy" id="52586"/>
    <lineage>
        <taxon>Eukaryota</taxon>
        <taxon>Fungi</taxon>
        <taxon>Dikarya</taxon>
        <taxon>Ascomycota</taxon>
        <taxon>Pezizomycotina</taxon>
        <taxon>Leotiomycetes</taxon>
        <taxon>Erysiphales</taxon>
        <taxon>Erysiphaceae</taxon>
        <taxon>Erysiphe</taxon>
    </lineage>
</organism>
<dbReference type="Proteomes" id="UP000030854">
    <property type="component" value="Unassembled WGS sequence"/>
</dbReference>
<protein>
    <recommendedName>
        <fullName evidence="1">Endonuclease/exonuclease/phosphatase domain-containing protein</fullName>
    </recommendedName>
</protein>